<dbReference type="AlphaFoldDB" id="A0A0E9P9G4"/>
<protein>
    <submittedName>
        <fullName evidence="1">Uncharacterized protein</fullName>
    </submittedName>
</protein>
<evidence type="ECO:0000313" key="1">
    <source>
        <dbReference type="EMBL" id="JAH00715.1"/>
    </source>
</evidence>
<organism evidence="1">
    <name type="scientific">Anguilla anguilla</name>
    <name type="common">European freshwater eel</name>
    <name type="synonym">Muraena anguilla</name>
    <dbReference type="NCBI Taxonomy" id="7936"/>
    <lineage>
        <taxon>Eukaryota</taxon>
        <taxon>Metazoa</taxon>
        <taxon>Chordata</taxon>
        <taxon>Craniata</taxon>
        <taxon>Vertebrata</taxon>
        <taxon>Euteleostomi</taxon>
        <taxon>Actinopterygii</taxon>
        <taxon>Neopterygii</taxon>
        <taxon>Teleostei</taxon>
        <taxon>Anguilliformes</taxon>
        <taxon>Anguillidae</taxon>
        <taxon>Anguilla</taxon>
    </lineage>
</organism>
<reference evidence="1" key="2">
    <citation type="journal article" date="2015" name="Fish Shellfish Immunol.">
        <title>Early steps in the European eel (Anguilla anguilla)-Vibrio vulnificus interaction in the gills: Role of the RtxA13 toxin.</title>
        <authorList>
            <person name="Callol A."/>
            <person name="Pajuelo D."/>
            <person name="Ebbesson L."/>
            <person name="Teles M."/>
            <person name="MacKenzie S."/>
            <person name="Amaro C."/>
        </authorList>
    </citation>
    <scope>NUCLEOTIDE SEQUENCE</scope>
</reference>
<dbReference type="EMBL" id="GBXM01107862">
    <property type="protein sequence ID" value="JAH00715.1"/>
    <property type="molecule type" value="Transcribed_RNA"/>
</dbReference>
<accession>A0A0E9P9G4</accession>
<name>A0A0E9P9G4_ANGAN</name>
<sequence length="28" mass="3476">MVPYSQTTVYRVRGKIIHRRCYIVPYYL</sequence>
<proteinExistence type="predicted"/>
<reference evidence="1" key="1">
    <citation type="submission" date="2014-11" db="EMBL/GenBank/DDBJ databases">
        <authorList>
            <person name="Amaro Gonzalez C."/>
        </authorList>
    </citation>
    <scope>NUCLEOTIDE SEQUENCE</scope>
</reference>